<reference evidence="2 3" key="1">
    <citation type="submission" date="2020-03" db="EMBL/GenBank/DDBJ databases">
        <title>Isolation and identification of active actinomycetes.</title>
        <authorList>
            <person name="Sun X."/>
        </authorList>
    </citation>
    <scope>NUCLEOTIDE SEQUENCE [LARGE SCALE GENOMIC DNA]</scope>
    <source>
        <strain evidence="2 3">NEAU-D13</strain>
    </source>
</reference>
<dbReference type="EMBL" id="JAAMPJ010000008">
    <property type="protein sequence ID" value="NGY62734.1"/>
    <property type="molecule type" value="Genomic_DNA"/>
</dbReference>
<evidence type="ECO:0000259" key="1">
    <source>
        <dbReference type="PROSITE" id="PS50837"/>
    </source>
</evidence>
<dbReference type="PROSITE" id="PS50837">
    <property type="entry name" value="NACHT"/>
    <property type="match status" value="1"/>
</dbReference>
<name>A0A7C9VRL7_9PSEU</name>
<organism evidence="2 3">
    <name type="scientific">Lentzea alba</name>
    <dbReference type="NCBI Taxonomy" id="2714351"/>
    <lineage>
        <taxon>Bacteria</taxon>
        <taxon>Bacillati</taxon>
        <taxon>Actinomycetota</taxon>
        <taxon>Actinomycetes</taxon>
        <taxon>Pseudonocardiales</taxon>
        <taxon>Pseudonocardiaceae</taxon>
        <taxon>Lentzea</taxon>
    </lineage>
</organism>
<dbReference type="RefSeq" id="WP_166050483.1">
    <property type="nucleotide sequence ID" value="NZ_JAAMPJ010000008.1"/>
</dbReference>
<dbReference type="Proteomes" id="UP000481360">
    <property type="component" value="Unassembled WGS sequence"/>
</dbReference>
<dbReference type="SUPFAM" id="SSF52540">
    <property type="entry name" value="P-loop containing nucleoside triphosphate hydrolases"/>
    <property type="match status" value="1"/>
</dbReference>
<dbReference type="InterPro" id="IPR007111">
    <property type="entry name" value="NACHT_NTPase"/>
</dbReference>
<dbReference type="Pfam" id="PF05729">
    <property type="entry name" value="NACHT"/>
    <property type="match status" value="1"/>
</dbReference>
<evidence type="ECO:0000313" key="3">
    <source>
        <dbReference type="Proteomes" id="UP000481360"/>
    </source>
</evidence>
<dbReference type="PANTHER" id="PTHR46844">
    <property type="entry name" value="SLR5058 PROTEIN"/>
    <property type="match status" value="1"/>
</dbReference>
<sequence>MASLDAAVGRIVVSVSNQLAPRLSQLVPPPPDLDPVLLSYLESPDFAEIARQVVLWRAMRGSVDPGLSADLREQIVQGLRLSGASADPKGLFEALVSVEPLQANDLDTPTAVGVAHLASAVKNNTLVLRRAPTLADFHSYAAQLRARVAAMHGEMRLPHIGVSRSVPYDELYVRPTLSPDLAVSSLTSPGRRTVLLGDPGAGKSTLTGKLTHDIALDATERVPFLLVLRDFTASFRTGGRELLKYLEHICSDPYNLTPPRDAVEYLLRNGRAVVVLDGLDELVQPELRRRVVRLVEGFAHQYPLTPIVVTARKVGYSEAPLSSTLFTAGTVDDFDSGQVADYATRWFALDAATPAHERARLAEAFLSESTEIEELRRNPLLLALLCAMYSSEHYLPRNLAQVYERCAVMLFDRWDSMRGITLPVQFQGRLRAAVQHLAWYLFDGPELAGALPRSRIVRLLTNYLVAKSFDPDEAEGAAERFTEFCTGRAWILTDVGANASEPLFGFTHRTFMEYFAAEHLVRKHTTASSLWSALRSHVNEGAWDVVSRVALQLHDRNVEDGADDVLSHAIHDGELDFAARTLGYLTPRPDVVRGIAIAALRQAVAAPHDSRTSYSAFSFILVEDIALEYCLSTSLPTNRDNVRRAVVEDAARLYDERNPGIPVLVRGLLGCTGVDAELRSELHDIYWRAPDGDSPRTPWPWLRDMDDLTDLNTLVTLRGNHSLFEHVSFLGEIIPAPVTTLLSPDDASSVDEAEARRLAAQMARSKQAWISYNDWILNHDLALPLRLAPRGKLCPDLEFLLCLPYLEAYVDFGFTLPFAPTTVLSELAESRAAEHRGPAFHWMLFEALSGEVADLLGLWTTRDFNVFE</sequence>
<accession>A0A7C9VRL7</accession>
<comment type="caution">
    <text evidence="2">The sequence shown here is derived from an EMBL/GenBank/DDBJ whole genome shotgun (WGS) entry which is preliminary data.</text>
</comment>
<proteinExistence type="predicted"/>
<evidence type="ECO:0000313" key="2">
    <source>
        <dbReference type="EMBL" id="NGY62734.1"/>
    </source>
</evidence>
<dbReference type="InterPro" id="IPR027417">
    <property type="entry name" value="P-loop_NTPase"/>
</dbReference>
<dbReference type="AlphaFoldDB" id="A0A7C9VRL7"/>
<feature type="domain" description="NACHT" evidence="1">
    <location>
        <begin position="191"/>
        <end position="312"/>
    </location>
</feature>
<protein>
    <submittedName>
        <fullName evidence="2">NACHT domain-containing protein</fullName>
    </submittedName>
</protein>
<dbReference type="PANTHER" id="PTHR46844:SF1">
    <property type="entry name" value="SLR5058 PROTEIN"/>
    <property type="match status" value="1"/>
</dbReference>
<dbReference type="Gene3D" id="3.40.50.300">
    <property type="entry name" value="P-loop containing nucleotide triphosphate hydrolases"/>
    <property type="match status" value="1"/>
</dbReference>
<gene>
    <name evidence="2" type="ORF">G7043_27835</name>
</gene>
<keyword evidence="3" id="KW-1185">Reference proteome</keyword>